<protein>
    <submittedName>
        <fullName evidence="2">Uncharacterized protein</fullName>
    </submittedName>
</protein>
<feature type="compositionally biased region" description="Basic residues" evidence="1">
    <location>
        <begin position="444"/>
        <end position="460"/>
    </location>
</feature>
<feature type="compositionally biased region" description="Polar residues" evidence="1">
    <location>
        <begin position="365"/>
        <end position="374"/>
    </location>
</feature>
<evidence type="ECO:0000256" key="1">
    <source>
        <dbReference type="SAM" id="MobiDB-lite"/>
    </source>
</evidence>
<accession>A0AAD6XZX8</accession>
<dbReference type="Proteomes" id="UP001222325">
    <property type="component" value="Unassembled WGS sequence"/>
</dbReference>
<name>A0AAD6XZX8_9AGAR</name>
<feature type="region of interest" description="Disordered" evidence="1">
    <location>
        <begin position="88"/>
        <end position="139"/>
    </location>
</feature>
<dbReference type="AlphaFoldDB" id="A0AAD6XZX8"/>
<sequence>MVYHACGLFCLQLIGRAQNNRRKSMRHAADPCLGFYLPSEPSRALGPVLELPPIVSIGPDDDCSSDDGGFQFQSTVTVDGFLRRSAPAKTYGRKGKRNGVRSKDDRDISVNHTDDDSEESSYKPSPSHQRAEKPHRQYRPLKKRLLSAAVLSHTEPDEWLFENDAPAPQTRHPLSLVETQPTCGRIRLKRRTWRLVDPSKALLPRFNSFSAPSKLSAGSAPKVGTLSGWQPYVDGGAIPKNKVQKSSKIVRTPSQCLPLAFVPLHDAEKSYSLMRMHCKPLATISKSKVSAIESPKRYVPLDFPSASEYTSFSKPSNSAIAHSKSQQKLPSPAHPLAWTSISPDMSQTATHPPHVLTPSKDRLLQSPTHLSFSSAPDPKNYESVASLSHSRGSDEPPRSTLRPLASFFDQFLQTARSETHSEQNMKRKAPGKVSPTQLHDPQHVKAHRRSHARPTARRAAHSSDSRLSSPFAPKPRTGGEIAHCSTFPPPPSSLSSPDIHAVLRTPYQVILPSTPPTPRNDSTLCSTAGIDQHIAIDPSINLFCFVCESIPFQRLDEEAS</sequence>
<evidence type="ECO:0000313" key="3">
    <source>
        <dbReference type="Proteomes" id="UP001222325"/>
    </source>
</evidence>
<keyword evidence="3" id="KW-1185">Reference proteome</keyword>
<feature type="compositionally biased region" description="Polar residues" evidence="1">
    <location>
        <begin position="339"/>
        <end position="350"/>
    </location>
</feature>
<feature type="region of interest" description="Disordered" evidence="1">
    <location>
        <begin position="415"/>
        <end position="496"/>
    </location>
</feature>
<proteinExistence type="predicted"/>
<organism evidence="2 3">
    <name type="scientific">Mycena belliarum</name>
    <dbReference type="NCBI Taxonomy" id="1033014"/>
    <lineage>
        <taxon>Eukaryota</taxon>
        <taxon>Fungi</taxon>
        <taxon>Dikarya</taxon>
        <taxon>Basidiomycota</taxon>
        <taxon>Agaricomycotina</taxon>
        <taxon>Agaricomycetes</taxon>
        <taxon>Agaricomycetidae</taxon>
        <taxon>Agaricales</taxon>
        <taxon>Marasmiineae</taxon>
        <taxon>Mycenaceae</taxon>
        <taxon>Mycena</taxon>
    </lineage>
</organism>
<feature type="region of interest" description="Disordered" evidence="1">
    <location>
        <begin position="314"/>
        <end position="401"/>
    </location>
</feature>
<gene>
    <name evidence="2" type="ORF">B0H15DRAFT_808362</name>
</gene>
<comment type="caution">
    <text evidence="2">The sequence shown here is derived from an EMBL/GenBank/DDBJ whole genome shotgun (WGS) entry which is preliminary data.</text>
</comment>
<evidence type="ECO:0000313" key="2">
    <source>
        <dbReference type="EMBL" id="KAJ7104081.1"/>
    </source>
</evidence>
<feature type="compositionally biased region" description="Polar residues" evidence="1">
    <location>
        <begin position="314"/>
        <end position="329"/>
    </location>
</feature>
<feature type="compositionally biased region" description="Basic residues" evidence="1">
    <location>
        <begin position="91"/>
        <end position="100"/>
    </location>
</feature>
<dbReference type="EMBL" id="JARJCN010000001">
    <property type="protein sequence ID" value="KAJ7104081.1"/>
    <property type="molecule type" value="Genomic_DNA"/>
</dbReference>
<feature type="compositionally biased region" description="Basic and acidic residues" evidence="1">
    <location>
        <begin position="101"/>
        <end position="114"/>
    </location>
</feature>
<reference evidence="2" key="1">
    <citation type="submission" date="2023-03" db="EMBL/GenBank/DDBJ databases">
        <title>Massive genome expansion in bonnet fungi (Mycena s.s.) driven by repeated elements and novel gene families across ecological guilds.</title>
        <authorList>
            <consortium name="Lawrence Berkeley National Laboratory"/>
            <person name="Harder C.B."/>
            <person name="Miyauchi S."/>
            <person name="Viragh M."/>
            <person name="Kuo A."/>
            <person name="Thoen E."/>
            <person name="Andreopoulos B."/>
            <person name="Lu D."/>
            <person name="Skrede I."/>
            <person name="Drula E."/>
            <person name="Henrissat B."/>
            <person name="Morin E."/>
            <person name="Kohler A."/>
            <person name="Barry K."/>
            <person name="LaButti K."/>
            <person name="Morin E."/>
            <person name="Salamov A."/>
            <person name="Lipzen A."/>
            <person name="Mereny Z."/>
            <person name="Hegedus B."/>
            <person name="Baldrian P."/>
            <person name="Stursova M."/>
            <person name="Weitz H."/>
            <person name="Taylor A."/>
            <person name="Grigoriev I.V."/>
            <person name="Nagy L.G."/>
            <person name="Martin F."/>
            <person name="Kauserud H."/>
        </authorList>
    </citation>
    <scope>NUCLEOTIDE SEQUENCE</scope>
    <source>
        <strain evidence="2">CBHHK173m</strain>
    </source>
</reference>